<dbReference type="InParanoid" id="F2URQ0"/>
<keyword evidence="27" id="KW-1185">Reference proteome</keyword>
<sequence>MATIAKHLVSKKKRRFIEDGFDLDMTFITRNIVAMGFPAEGREGIYRNNMRDVKRFFDTRHRDHYKIYNLCSERDYDPNKFYGRVVKFPFDDHNAPPFQLIEKFCEDVAEYLERDSRNVAVIHCKAGKGRTGVMITAFLLHLRLFTDTNEALEFYGHARTMNGKGVTIPSQVRYVHYYGRLLRSSAPYEPRMLIMRRIVLRGIPDMSNGTCVPQFVIKQLNYKSSWYEGITREQSFAELDLPAPLPVCGDIKLEFIHRKSTGKEKMFHLWFNTFFIDDLKFVAQQSEIDKANKDKKNKIFPVGFSVEIDFLNPQEDEEAASVVQQQDGVRGAGVVAPTATAATTAQQLQQQQQGEQGASSATAAAKGKGVVARAVPAPLNAQDSTISQAPEWSDSDLTTTDEDEDDWEGLPISDV</sequence>
<comment type="catalytic activity">
    <reaction evidence="12">
        <text>1,2-dihexadecanoyl-sn-glycero-3-phospho-(1D-myo-inositol-3,4,5-trisphosphate) + H2O = 1,2-dihexadecanoyl-sn-glycero-3-phospho-(1D-myo-inositol-4,5-bisphosphate) + phosphate</text>
        <dbReference type="Rhea" id="RHEA:43560"/>
        <dbReference type="ChEBI" id="CHEBI:15377"/>
        <dbReference type="ChEBI" id="CHEBI:43474"/>
        <dbReference type="ChEBI" id="CHEBI:83420"/>
        <dbReference type="ChEBI" id="CHEBI:83423"/>
    </reaction>
    <physiologicalReaction direction="left-to-right" evidence="12">
        <dbReference type="Rhea" id="RHEA:43561"/>
    </physiologicalReaction>
</comment>
<evidence type="ECO:0000313" key="27">
    <source>
        <dbReference type="Proteomes" id="UP000007799"/>
    </source>
</evidence>
<dbReference type="GO" id="GO:0005886">
    <property type="term" value="C:plasma membrane"/>
    <property type="evidence" value="ECO:0007669"/>
    <property type="project" value="TreeGrafter"/>
</dbReference>
<comment type="catalytic activity">
    <reaction evidence="13">
        <text>1,2-dioctanoyl-sn-glycero-3-phospho-(1D-myo-inositol-3,4,5-trisphosphate) + H2O = 1,2-dioctanoyl-sn-glycero-3-phospho-(1D-myo-inositol-4,5-bisphosphate) + phosphate</text>
        <dbReference type="Rhea" id="RHEA:43552"/>
        <dbReference type="ChEBI" id="CHEBI:15377"/>
        <dbReference type="ChEBI" id="CHEBI:43474"/>
        <dbReference type="ChEBI" id="CHEBI:83416"/>
        <dbReference type="ChEBI" id="CHEBI:83419"/>
    </reaction>
    <physiologicalReaction direction="left-to-right" evidence="13">
        <dbReference type="Rhea" id="RHEA:43553"/>
    </physiologicalReaction>
</comment>
<dbReference type="InterPro" id="IPR003595">
    <property type="entry name" value="Tyr_Pase_cat"/>
</dbReference>
<comment type="catalytic activity">
    <reaction evidence="19">
        <text>O-phospho-L-seryl-[protein] + H2O = L-seryl-[protein] + phosphate</text>
        <dbReference type="Rhea" id="RHEA:20629"/>
        <dbReference type="Rhea" id="RHEA-COMP:9863"/>
        <dbReference type="Rhea" id="RHEA-COMP:11604"/>
        <dbReference type="ChEBI" id="CHEBI:15377"/>
        <dbReference type="ChEBI" id="CHEBI:29999"/>
        <dbReference type="ChEBI" id="CHEBI:43474"/>
        <dbReference type="ChEBI" id="CHEBI:83421"/>
        <dbReference type="EC" id="3.1.3.16"/>
    </reaction>
    <physiologicalReaction direction="left-to-right" evidence="19">
        <dbReference type="Rhea" id="RHEA:20630"/>
    </physiologicalReaction>
</comment>
<dbReference type="GO" id="GO:0051896">
    <property type="term" value="P:regulation of phosphatidylinositol 3-kinase/protein kinase B signal transduction"/>
    <property type="evidence" value="ECO:0007669"/>
    <property type="project" value="TreeGrafter"/>
</dbReference>
<dbReference type="OMA" id="YYGEIIR"/>
<comment type="similarity">
    <text evidence="3">Belongs to the PTEN phosphatase protein family.</text>
</comment>
<proteinExistence type="inferred from homology"/>
<evidence type="ECO:0000256" key="19">
    <source>
        <dbReference type="ARBA" id="ARBA00047986"/>
    </source>
</evidence>
<dbReference type="KEGG" id="sre:PTSG_10560"/>
<reference evidence="26" key="1">
    <citation type="submission" date="2009-08" db="EMBL/GenBank/DDBJ databases">
        <title>Annotation of Salpingoeca rosetta.</title>
        <authorList>
            <consortium name="The Broad Institute Genome Sequencing Platform"/>
            <person name="Russ C."/>
            <person name="Cuomo C."/>
            <person name="Burger G."/>
            <person name="Gray M.W."/>
            <person name="Holland P.W.H."/>
            <person name="King N."/>
            <person name="Lang F.B.F."/>
            <person name="Roger A.J."/>
            <person name="Ruiz-Trillo I."/>
            <person name="Young S.K."/>
            <person name="Zeng Q."/>
            <person name="Gargeya S."/>
            <person name="Alvarado L."/>
            <person name="Berlin A."/>
            <person name="Chapman S.B."/>
            <person name="Chen Z."/>
            <person name="Freedman E."/>
            <person name="Gellesch M."/>
            <person name="Goldberg J."/>
            <person name="Griggs A."/>
            <person name="Gujja S."/>
            <person name="Heilman E."/>
            <person name="Heiman D."/>
            <person name="Howarth C."/>
            <person name="Mehta T."/>
            <person name="Neiman D."/>
            <person name="Pearson M."/>
            <person name="Roberts A."/>
            <person name="Saif S."/>
            <person name="Shea T."/>
            <person name="Shenoy N."/>
            <person name="Sisk P."/>
            <person name="Stolte C."/>
            <person name="Sykes S."/>
            <person name="White J."/>
            <person name="Yandava C."/>
            <person name="Haas B."/>
            <person name="Nusbaum C."/>
            <person name="Birren B."/>
        </authorList>
    </citation>
    <scope>NUCLEOTIDE SEQUENCE [LARGE SCALE GENOMIC DNA]</scope>
    <source>
        <strain evidence="26">ATCC 50818</strain>
    </source>
</reference>
<keyword evidence="8" id="KW-0378">Hydrolase</keyword>
<dbReference type="InterPro" id="IPR014020">
    <property type="entry name" value="Tensin_C2-dom"/>
</dbReference>
<dbReference type="eggNOG" id="KOG2283">
    <property type="taxonomic scope" value="Eukaryota"/>
</dbReference>
<dbReference type="EC" id="3.1.3.16" evidence="6"/>
<dbReference type="GO" id="GO:0005634">
    <property type="term" value="C:nucleus"/>
    <property type="evidence" value="ECO:0007669"/>
    <property type="project" value="TreeGrafter"/>
</dbReference>
<dbReference type="GO" id="GO:0004722">
    <property type="term" value="F:protein serine/threonine phosphatase activity"/>
    <property type="evidence" value="ECO:0007669"/>
    <property type="project" value="UniProtKB-EC"/>
</dbReference>
<dbReference type="AlphaFoldDB" id="F2URQ0"/>
<dbReference type="PROSITE" id="PS50056">
    <property type="entry name" value="TYR_PHOSPHATASE_2"/>
    <property type="match status" value="1"/>
</dbReference>
<evidence type="ECO:0000259" key="25">
    <source>
        <dbReference type="PROSITE" id="PS51182"/>
    </source>
</evidence>
<dbReference type="EMBL" id="GL832992">
    <property type="protein sequence ID" value="EGD80305.1"/>
    <property type="molecule type" value="Genomic_DNA"/>
</dbReference>
<protein>
    <recommendedName>
        <fullName evidence="14">Phosphatidylinositol 3,4,5-trisphosphate 3-phosphatase and dual-specificity protein phosphatase PTEN</fullName>
        <ecNumber evidence="6">3.1.3.16</ecNumber>
        <ecNumber evidence="5">3.1.3.48</ecNumber>
        <ecNumber evidence="4">3.1.3.67</ecNumber>
    </recommendedName>
    <alternativeName>
        <fullName evidence="18">Inositol polyphosphate 3-phosphatase</fullName>
    </alternativeName>
</protein>
<feature type="domain" description="Tyrosine specific protein phosphatases" evidence="23">
    <location>
        <begin position="102"/>
        <end position="159"/>
    </location>
</feature>
<dbReference type="SMART" id="SM00404">
    <property type="entry name" value="PTPc_motif"/>
    <property type="match status" value="1"/>
</dbReference>
<comment type="catalytic activity">
    <reaction evidence="16">
        <text>a 1,2-diacyl-sn-glycero-3-phospho-(1D-myo-inositol-3,4,5-trisphosphate) + H2O = a 1,2-diacyl-sn-glycero-3-phospho-(1D-myo-inositol-4,5-bisphosphate) + phosphate</text>
        <dbReference type="Rhea" id="RHEA:25017"/>
        <dbReference type="ChEBI" id="CHEBI:15377"/>
        <dbReference type="ChEBI" id="CHEBI:43474"/>
        <dbReference type="ChEBI" id="CHEBI:57836"/>
        <dbReference type="ChEBI" id="CHEBI:58456"/>
        <dbReference type="EC" id="3.1.3.67"/>
    </reaction>
    <physiologicalReaction direction="left-to-right" evidence="16">
        <dbReference type="Rhea" id="RHEA:25018"/>
    </physiologicalReaction>
</comment>
<dbReference type="EC" id="3.1.3.67" evidence="4"/>
<dbReference type="FunCoup" id="F2URQ0">
    <property type="interactions" value="1247"/>
</dbReference>
<dbReference type="PANTHER" id="PTHR12305:SF81">
    <property type="entry name" value="PHOSPHATIDYLINOSITOL 3,4,5-TRISPHOSPHATE 3-PHOSPHATASE AND DUAL-SPECIFICITY PROTEIN PHOSPHATASE PTEN"/>
    <property type="match status" value="1"/>
</dbReference>
<evidence type="ECO:0000256" key="6">
    <source>
        <dbReference type="ARBA" id="ARBA00013081"/>
    </source>
</evidence>
<evidence type="ECO:0000256" key="20">
    <source>
        <dbReference type="ARBA" id="ARBA00048832"/>
    </source>
</evidence>
<comment type="subcellular location">
    <subcellularLocation>
        <location evidence="1">Cell projection</location>
        <location evidence="1">Neuron projection</location>
    </subcellularLocation>
    <subcellularLocation>
        <location evidence="2">Cytoplasm</location>
    </subcellularLocation>
</comment>
<feature type="region of interest" description="Disordered" evidence="22">
    <location>
        <begin position="348"/>
        <end position="415"/>
    </location>
</feature>
<dbReference type="GO" id="GO:0004725">
    <property type="term" value="F:protein tyrosine phosphatase activity"/>
    <property type="evidence" value="ECO:0007669"/>
    <property type="project" value="UniProtKB-EC"/>
</dbReference>
<dbReference type="GO" id="GO:0016314">
    <property type="term" value="F:phosphatidylinositol-3,4,5-trisphosphate 3-phosphatase activity"/>
    <property type="evidence" value="ECO:0007669"/>
    <property type="project" value="UniProtKB-EC"/>
</dbReference>
<dbReference type="InterPro" id="IPR029021">
    <property type="entry name" value="Prot-tyrosine_phosphatase-like"/>
</dbReference>
<dbReference type="InterPro" id="IPR051281">
    <property type="entry name" value="Dual-spec_lipid-protein_phosph"/>
</dbReference>
<dbReference type="GO" id="GO:0008285">
    <property type="term" value="P:negative regulation of cell population proliferation"/>
    <property type="evidence" value="ECO:0007669"/>
    <property type="project" value="TreeGrafter"/>
</dbReference>
<dbReference type="InterPro" id="IPR035892">
    <property type="entry name" value="C2_domain_sf"/>
</dbReference>
<evidence type="ECO:0000256" key="9">
    <source>
        <dbReference type="ARBA" id="ARBA00022912"/>
    </source>
</evidence>
<evidence type="ECO:0000256" key="3">
    <source>
        <dbReference type="ARBA" id="ARBA00007881"/>
    </source>
</evidence>
<dbReference type="Proteomes" id="UP000007799">
    <property type="component" value="Unassembled WGS sequence"/>
</dbReference>
<evidence type="ECO:0000256" key="11">
    <source>
        <dbReference type="ARBA" id="ARBA00023273"/>
    </source>
</evidence>
<comment type="catalytic activity">
    <reaction evidence="15">
        <text>1D-myo-inositol 1,3,4,5-tetrakisphosphate + H2O = 1D-myo-inositol 1,4,5-trisphosphate + phosphate</text>
        <dbReference type="Rhea" id="RHEA:77155"/>
        <dbReference type="ChEBI" id="CHEBI:15377"/>
        <dbReference type="ChEBI" id="CHEBI:43474"/>
        <dbReference type="ChEBI" id="CHEBI:57895"/>
        <dbReference type="ChEBI" id="CHEBI:203600"/>
    </reaction>
    <physiologicalReaction direction="left-to-right" evidence="15">
        <dbReference type="Rhea" id="RHEA:77156"/>
    </physiologicalReaction>
</comment>
<evidence type="ECO:0000256" key="2">
    <source>
        <dbReference type="ARBA" id="ARBA00004496"/>
    </source>
</evidence>
<dbReference type="Pfam" id="PF10409">
    <property type="entry name" value="PTEN_C2"/>
    <property type="match status" value="1"/>
</dbReference>
<keyword evidence="9" id="KW-0904">Protein phosphatase</keyword>
<dbReference type="GO" id="GO:0005829">
    <property type="term" value="C:cytosol"/>
    <property type="evidence" value="ECO:0007669"/>
    <property type="project" value="TreeGrafter"/>
</dbReference>
<evidence type="ECO:0000256" key="10">
    <source>
        <dbReference type="ARBA" id="ARBA00023098"/>
    </source>
</evidence>
<evidence type="ECO:0000256" key="13">
    <source>
        <dbReference type="ARBA" id="ARBA00034268"/>
    </source>
</evidence>
<dbReference type="Gene3D" id="2.60.40.1110">
    <property type="match status" value="1"/>
</dbReference>
<dbReference type="SMART" id="SM01301">
    <property type="entry name" value="PTPlike_phytase"/>
    <property type="match status" value="1"/>
</dbReference>
<dbReference type="SUPFAM" id="SSF49562">
    <property type="entry name" value="C2 domain (Calcium/lipid-binding domain, CaLB)"/>
    <property type="match status" value="1"/>
</dbReference>
<evidence type="ECO:0000256" key="22">
    <source>
        <dbReference type="SAM" id="MobiDB-lite"/>
    </source>
</evidence>
<dbReference type="PANTHER" id="PTHR12305">
    <property type="entry name" value="PHOSPHATASE WITH HOMOLOGY TO TENSIN"/>
    <property type="match status" value="1"/>
</dbReference>
<dbReference type="PROSITE" id="PS51181">
    <property type="entry name" value="PPASE_TENSIN"/>
    <property type="match status" value="1"/>
</dbReference>
<evidence type="ECO:0000256" key="1">
    <source>
        <dbReference type="ARBA" id="ARBA00004487"/>
    </source>
</evidence>
<feature type="domain" description="C2 tensin-type" evidence="25">
    <location>
        <begin position="190"/>
        <end position="313"/>
    </location>
</feature>
<comment type="catalytic activity">
    <reaction evidence="21">
        <text>O-phospho-L-tyrosyl-[protein] + H2O = L-tyrosyl-[protein] + phosphate</text>
        <dbReference type="Rhea" id="RHEA:10684"/>
        <dbReference type="Rhea" id="RHEA-COMP:10136"/>
        <dbReference type="Rhea" id="RHEA-COMP:20101"/>
        <dbReference type="ChEBI" id="CHEBI:15377"/>
        <dbReference type="ChEBI" id="CHEBI:43474"/>
        <dbReference type="ChEBI" id="CHEBI:46858"/>
        <dbReference type="ChEBI" id="CHEBI:61978"/>
        <dbReference type="EC" id="3.1.3.48"/>
    </reaction>
    <physiologicalReaction direction="left-to-right" evidence="21">
        <dbReference type="Rhea" id="RHEA:10685"/>
    </physiologicalReaction>
</comment>
<dbReference type="InterPro" id="IPR000387">
    <property type="entry name" value="Tyr_Pase_dom"/>
</dbReference>
<evidence type="ECO:0000259" key="24">
    <source>
        <dbReference type="PROSITE" id="PS51181"/>
    </source>
</evidence>
<evidence type="ECO:0000256" key="16">
    <source>
        <dbReference type="ARBA" id="ARBA00043760"/>
    </source>
</evidence>
<dbReference type="PROSITE" id="PS00383">
    <property type="entry name" value="TYR_PHOSPHATASE_1"/>
    <property type="match status" value="1"/>
</dbReference>
<dbReference type="GO" id="GO:0048870">
    <property type="term" value="P:cell motility"/>
    <property type="evidence" value="ECO:0007669"/>
    <property type="project" value="TreeGrafter"/>
</dbReference>
<dbReference type="GO" id="GO:0043491">
    <property type="term" value="P:phosphatidylinositol 3-kinase/protein kinase B signal transduction"/>
    <property type="evidence" value="ECO:0007669"/>
    <property type="project" value="TreeGrafter"/>
</dbReference>
<dbReference type="InterPro" id="IPR016130">
    <property type="entry name" value="Tyr_Pase_AS"/>
</dbReference>
<evidence type="ECO:0000256" key="18">
    <source>
        <dbReference type="ARBA" id="ARBA00044309"/>
    </source>
</evidence>
<evidence type="ECO:0000259" key="23">
    <source>
        <dbReference type="PROSITE" id="PS50056"/>
    </source>
</evidence>
<comment type="catalytic activity">
    <reaction evidence="20">
        <text>O-phospho-L-threonyl-[protein] + H2O = L-threonyl-[protein] + phosphate</text>
        <dbReference type="Rhea" id="RHEA:47004"/>
        <dbReference type="Rhea" id="RHEA-COMP:11060"/>
        <dbReference type="Rhea" id="RHEA-COMP:11605"/>
        <dbReference type="ChEBI" id="CHEBI:15377"/>
        <dbReference type="ChEBI" id="CHEBI:30013"/>
        <dbReference type="ChEBI" id="CHEBI:43474"/>
        <dbReference type="ChEBI" id="CHEBI:61977"/>
        <dbReference type="EC" id="3.1.3.16"/>
    </reaction>
    <physiologicalReaction direction="left-to-right" evidence="20">
        <dbReference type="Rhea" id="RHEA:47005"/>
    </physiologicalReaction>
</comment>
<keyword evidence="7" id="KW-0963">Cytoplasm</keyword>
<feature type="compositionally biased region" description="Acidic residues" evidence="22">
    <location>
        <begin position="399"/>
        <end position="408"/>
    </location>
</feature>
<evidence type="ECO:0000256" key="15">
    <source>
        <dbReference type="ARBA" id="ARBA00043734"/>
    </source>
</evidence>
<evidence type="ECO:0000256" key="14">
    <source>
        <dbReference type="ARBA" id="ARBA00034338"/>
    </source>
</evidence>
<evidence type="ECO:0000313" key="26">
    <source>
        <dbReference type="EMBL" id="EGD80305.1"/>
    </source>
</evidence>
<evidence type="ECO:0000256" key="7">
    <source>
        <dbReference type="ARBA" id="ARBA00022490"/>
    </source>
</evidence>
<dbReference type="Pfam" id="PF22785">
    <property type="entry name" value="Tc-R-P"/>
    <property type="match status" value="1"/>
</dbReference>
<evidence type="ECO:0000256" key="4">
    <source>
        <dbReference type="ARBA" id="ARBA00013015"/>
    </source>
</evidence>
<dbReference type="CDD" id="cd14509">
    <property type="entry name" value="PTP_PTEN"/>
    <property type="match status" value="1"/>
</dbReference>
<keyword evidence="10" id="KW-0443">Lipid metabolism</keyword>
<dbReference type="InterPro" id="IPR045101">
    <property type="entry name" value="PTP_PTEN"/>
</dbReference>
<dbReference type="GeneID" id="16068621"/>
<dbReference type="SUPFAM" id="SSF52799">
    <property type="entry name" value="(Phosphotyrosine protein) phosphatases II"/>
    <property type="match status" value="1"/>
</dbReference>
<feature type="compositionally biased region" description="Polar residues" evidence="22">
    <location>
        <begin position="381"/>
        <end position="390"/>
    </location>
</feature>
<dbReference type="GO" id="GO:0050793">
    <property type="term" value="P:regulation of developmental process"/>
    <property type="evidence" value="ECO:0007669"/>
    <property type="project" value="UniProtKB-ARBA"/>
</dbReference>
<evidence type="ECO:0000256" key="12">
    <source>
        <dbReference type="ARBA" id="ARBA00034256"/>
    </source>
</evidence>
<organism evidence="27">
    <name type="scientific">Salpingoeca rosetta (strain ATCC 50818 / BSB-021)</name>
    <dbReference type="NCBI Taxonomy" id="946362"/>
    <lineage>
        <taxon>Eukaryota</taxon>
        <taxon>Choanoflagellata</taxon>
        <taxon>Craspedida</taxon>
        <taxon>Salpingoecidae</taxon>
        <taxon>Salpingoeca</taxon>
    </lineage>
</organism>
<evidence type="ECO:0000256" key="21">
    <source>
        <dbReference type="ARBA" id="ARBA00051341"/>
    </source>
</evidence>
<keyword evidence="11" id="KW-0966">Cell projection</keyword>
<dbReference type="GO" id="GO:0046856">
    <property type="term" value="P:phosphatidylinositol dephosphorylation"/>
    <property type="evidence" value="ECO:0007669"/>
    <property type="project" value="TreeGrafter"/>
</dbReference>
<dbReference type="InterPro" id="IPR029023">
    <property type="entry name" value="Tensin_phosphatase"/>
</dbReference>
<feature type="compositionally biased region" description="Low complexity" evidence="22">
    <location>
        <begin position="348"/>
        <end position="377"/>
    </location>
</feature>
<dbReference type="PROSITE" id="PS51182">
    <property type="entry name" value="C2_TENSIN"/>
    <property type="match status" value="1"/>
</dbReference>
<name>F2URQ0_SALR5</name>
<dbReference type="OrthoDB" id="16692at2759"/>
<accession>F2URQ0</accession>
<evidence type="ECO:0000256" key="17">
    <source>
        <dbReference type="ARBA" id="ARBA00043762"/>
    </source>
</evidence>
<dbReference type="SMART" id="SM01326">
    <property type="entry name" value="PTEN_C2"/>
    <property type="match status" value="1"/>
</dbReference>
<dbReference type="STRING" id="946362.F2URQ0"/>
<evidence type="ECO:0000256" key="8">
    <source>
        <dbReference type="ARBA" id="ARBA00022801"/>
    </source>
</evidence>
<dbReference type="GO" id="GO:0042995">
    <property type="term" value="C:cell projection"/>
    <property type="evidence" value="ECO:0007669"/>
    <property type="project" value="TreeGrafter"/>
</dbReference>
<dbReference type="Gene3D" id="3.90.190.10">
    <property type="entry name" value="Protein tyrosine phosphatase superfamily"/>
    <property type="match status" value="1"/>
</dbReference>
<evidence type="ECO:0000256" key="5">
    <source>
        <dbReference type="ARBA" id="ARBA00013064"/>
    </source>
</evidence>
<comment type="catalytic activity">
    <reaction evidence="17">
        <text>1D-myo-inositol 1,3,4,5,6-pentakisphosphate + H2O = 1D-myo-inositol 1,4,5,6-tetrakisphosphate + phosphate</text>
        <dbReference type="Rhea" id="RHEA:77143"/>
        <dbReference type="ChEBI" id="CHEBI:15377"/>
        <dbReference type="ChEBI" id="CHEBI:43474"/>
        <dbReference type="ChEBI" id="CHEBI:57627"/>
        <dbReference type="ChEBI" id="CHEBI:57733"/>
    </reaction>
    <physiologicalReaction direction="left-to-right" evidence="17">
        <dbReference type="Rhea" id="RHEA:77144"/>
    </physiologicalReaction>
</comment>
<feature type="domain" description="Phosphatase tensin-type" evidence="24">
    <location>
        <begin position="14"/>
        <end position="185"/>
    </location>
</feature>
<dbReference type="FunFam" id="3.90.190.10:FF:000029">
    <property type="entry name" value="Phosphatidylinositol 3,4,5-trisphosphate 3-phosphatase and dual-specificity protein phosphatase PTEN"/>
    <property type="match status" value="1"/>
</dbReference>
<dbReference type="RefSeq" id="XP_004988095.1">
    <property type="nucleotide sequence ID" value="XM_004988038.1"/>
</dbReference>
<dbReference type="EC" id="3.1.3.48" evidence="5"/>
<gene>
    <name evidence="26" type="ORF">PTSG_10560</name>
</gene>